<evidence type="ECO:0000256" key="4">
    <source>
        <dbReference type="ARBA" id="ARBA00022842"/>
    </source>
</evidence>
<evidence type="ECO:0000256" key="1">
    <source>
        <dbReference type="ARBA" id="ARBA00022603"/>
    </source>
</evidence>
<protein>
    <recommendedName>
        <fullName evidence="7">S-adenosylmethionine-dependent methyltransferase</fullName>
    </recommendedName>
</protein>
<gene>
    <name evidence="5" type="ORF">TIFTF001_007921</name>
</gene>
<comment type="caution">
    <text evidence="5">The sequence shown here is derived from an EMBL/GenBank/DDBJ whole genome shotgun (WGS) entry which is preliminary data.</text>
</comment>
<keyword evidence="4" id="KW-0460">Magnesium</keyword>
<dbReference type="GO" id="GO:0008168">
    <property type="term" value="F:methyltransferase activity"/>
    <property type="evidence" value="ECO:0007669"/>
    <property type="project" value="UniProtKB-KW"/>
</dbReference>
<proteinExistence type="predicted"/>
<dbReference type="Proteomes" id="UP001187192">
    <property type="component" value="Unassembled WGS sequence"/>
</dbReference>
<organism evidence="5 6">
    <name type="scientific">Ficus carica</name>
    <name type="common">Common fig</name>
    <dbReference type="NCBI Taxonomy" id="3494"/>
    <lineage>
        <taxon>Eukaryota</taxon>
        <taxon>Viridiplantae</taxon>
        <taxon>Streptophyta</taxon>
        <taxon>Embryophyta</taxon>
        <taxon>Tracheophyta</taxon>
        <taxon>Spermatophyta</taxon>
        <taxon>Magnoliopsida</taxon>
        <taxon>eudicotyledons</taxon>
        <taxon>Gunneridae</taxon>
        <taxon>Pentapetalae</taxon>
        <taxon>rosids</taxon>
        <taxon>fabids</taxon>
        <taxon>Rosales</taxon>
        <taxon>Moraceae</taxon>
        <taxon>Ficeae</taxon>
        <taxon>Ficus</taxon>
    </lineage>
</organism>
<dbReference type="GO" id="GO:0032259">
    <property type="term" value="P:methylation"/>
    <property type="evidence" value="ECO:0007669"/>
    <property type="project" value="UniProtKB-KW"/>
</dbReference>
<accession>A0AA87ZRB7</accession>
<keyword evidence="6" id="KW-1185">Reference proteome</keyword>
<dbReference type="EMBL" id="BTGU01000008">
    <property type="protein sequence ID" value="GMN38692.1"/>
    <property type="molecule type" value="Genomic_DNA"/>
</dbReference>
<dbReference type="Gene3D" id="1.10.1200.270">
    <property type="entry name" value="Methyltransferase, alpha-helical capping domain"/>
    <property type="match status" value="1"/>
</dbReference>
<dbReference type="InterPro" id="IPR029063">
    <property type="entry name" value="SAM-dependent_MTases_sf"/>
</dbReference>
<keyword evidence="3" id="KW-0479">Metal-binding</keyword>
<dbReference type="GO" id="GO:0046872">
    <property type="term" value="F:metal ion binding"/>
    <property type="evidence" value="ECO:0007669"/>
    <property type="project" value="UniProtKB-KW"/>
</dbReference>
<name>A0AA87ZRB7_FICCA</name>
<keyword evidence="2" id="KW-0808">Transferase</keyword>
<evidence type="ECO:0000313" key="5">
    <source>
        <dbReference type="EMBL" id="GMN38692.1"/>
    </source>
</evidence>
<dbReference type="PANTHER" id="PTHR31009">
    <property type="entry name" value="S-ADENOSYL-L-METHIONINE:CARBOXYL METHYLTRANSFERASE FAMILY PROTEIN"/>
    <property type="match status" value="1"/>
</dbReference>
<dbReference type="AlphaFoldDB" id="A0AA87ZRB7"/>
<dbReference type="InterPro" id="IPR042086">
    <property type="entry name" value="MeTrfase_capping"/>
</dbReference>
<dbReference type="SUPFAM" id="SSF53335">
    <property type="entry name" value="S-adenosyl-L-methionine-dependent methyltransferases"/>
    <property type="match status" value="1"/>
</dbReference>
<dbReference type="Pfam" id="PF03492">
    <property type="entry name" value="Methyltransf_7"/>
    <property type="match status" value="1"/>
</dbReference>
<sequence length="330" mass="37704">MIKKAIIKNFDIKKTLSSSPNRICVADLGCSTGPNTFLAAQNILESLQLKYQLENDQKDFQIPKLTFQVFFNDQFTNDFNTLFNSLPPNRNYYACGIPGSFHGLLFPESSIHFIHCSYSLHWLSKVPEQVRDRNSLAWNKGRIHYTNASKHVVEAYASQFAMDMMSFLRARAEELVVGGLMALLVPAVPDVLLPSDTTNGTEKDLLGSCLMDMTKTGLLREEQVDNFNLPMYYTSQSELKAIIERDEHFSIEKMEKLNNPKKHVQMPTVQMRVLYLRAALEGLLVKHFGAEIMDELFKRFSEKVAESSFFLNPENQKSIVLFVLLKRNSN</sequence>
<evidence type="ECO:0000313" key="6">
    <source>
        <dbReference type="Proteomes" id="UP001187192"/>
    </source>
</evidence>
<evidence type="ECO:0008006" key="7">
    <source>
        <dbReference type="Google" id="ProtNLM"/>
    </source>
</evidence>
<evidence type="ECO:0000256" key="2">
    <source>
        <dbReference type="ARBA" id="ARBA00022679"/>
    </source>
</evidence>
<reference evidence="5" key="1">
    <citation type="submission" date="2023-07" db="EMBL/GenBank/DDBJ databases">
        <title>draft genome sequence of fig (Ficus carica).</title>
        <authorList>
            <person name="Takahashi T."/>
            <person name="Nishimura K."/>
        </authorList>
    </citation>
    <scope>NUCLEOTIDE SEQUENCE</scope>
</reference>
<evidence type="ECO:0000256" key="3">
    <source>
        <dbReference type="ARBA" id="ARBA00022723"/>
    </source>
</evidence>
<dbReference type="InterPro" id="IPR005299">
    <property type="entry name" value="MeTrfase_7"/>
</dbReference>
<dbReference type="Gene3D" id="3.40.50.150">
    <property type="entry name" value="Vaccinia Virus protein VP39"/>
    <property type="match status" value="1"/>
</dbReference>
<keyword evidence="1" id="KW-0489">Methyltransferase</keyword>